<sequence>MSSWPLSSFLRSLPRFRPSSSPSQQHAMRVTSFLAAATALASLVAAAPAISCTSRQFLDPATNTCKQCPTTMLACSSATVAITCARGRYMTPTKQCVAPNACPAGTYPSASTLSCKKCAQSNAKTCKDGSSTGSTSCIAGSCLSTNHCVYIARMGSDEYCTAEGVRASCAEGVSKCTAAGATACKYGYTLSSQGTCTSKCAAGETYVKALDSCTKPQASCDPATHVWNPVTKFCEVKCADGQIVNGRYEAAGYFVYAPGHMRCMPCGQPGARQCNFLGQATSCLEGYNQGDGYCMKCTSDQDWNAQTGRCECRGAAYTTDAAGKITITRTAMRQDPSTNAQSCIPCTEKLTALTCADGPGWGLPDVSTSCLPGFKLVSGSCNHCEDPTLAVDKATGQCRVCPAGDDSCEPFCLGRGTYTCQDSGYCFTMRPSTHTEPVNGECVSCPDGALDCDAQGRATSCIPSHGLFSGSCPPCRTIDPVTKGCAPSTCPDATYVEGTDGTVQVTEQAQFFNTPYQSCYYCQASNALRCSEEGKPTACLPGFSLSGEECV</sequence>
<accession>A0A5C5FXS5</accession>
<dbReference type="STRING" id="5288.A0A5C5FXS5"/>
<dbReference type="InterPro" id="IPR006212">
    <property type="entry name" value="Furin_repeat"/>
</dbReference>
<evidence type="ECO:0000313" key="2">
    <source>
        <dbReference type="Proteomes" id="UP000311382"/>
    </source>
</evidence>
<name>A0A5C5FXS5_9BASI</name>
<proteinExistence type="predicted"/>
<protein>
    <submittedName>
        <fullName evidence="1">Uncharacterized protein</fullName>
    </submittedName>
</protein>
<dbReference type="OrthoDB" id="2519628at2759"/>
<dbReference type="Proteomes" id="UP000311382">
    <property type="component" value="Unassembled WGS sequence"/>
</dbReference>
<dbReference type="SUPFAM" id="SSF57184">
    <property type="entry name" value="Growth factor receptor domain"/>
    <property type="match status" value="2"/>
</dbReference>
<dbReference type="EMBL" id="SOZI01000056">
    <property type="protein sequence ID" value="TNY20834.1"/>
    <property type="molecule type" value="Genomic_DNA"/>
</dbReference>
<comment type="caution">
    <text evidence="1">The sequence shown here is derived from an EMBL/GenBank/DDBJ whole genome shotgun (WGS) entry which is preliminary data.</text>
</comment>
<organism evidence="1 2">
    <name type="scientific">Rhodotorula diobovata</name>
    <dbReference type="NCBI Taxonomy" id="5288"/>
    <lineage>
        <taxon>Eukaryota</taxon>
        <taxon>Fungi</taxon>
        <taxon>Dikarya</taxon>
        <taxon>Basidiomycota</taxon>
        <taxon>Pucciniomycotina</taxon>
        <taxon>Microbotryomycetes</taxon>
        <taxon>Sporidiobolales</taxon>
        <taxon>Sporidiobolaceae</taxon>
        <taxon>Rhodotorula</taxon>
    </lineage>
</organism>
<dbReference type="AlphaFoldDB" id="A0A5C5FXS5"/>
<dbReference type="Gene3D" id="2.10.220.10">
    <property type="entry name" value="Hormone Receptor, Insulin-like Growth Factor Receptor 1, Chain A, domain 2"/>
    <property type="match status" value="1"/>
</dbReference>
<keyword evidence="2" id="KW-1185">Reference proteome</keyword>
<dbReference type="InterPro" id="IPR009030">
    <property type="entry name" value="Growth_fac_rcpt_cys_sf"/>
</dbReference>
<gene>
    <name evidence="1" type="ORF">DMC30DRAFT_231379</name>
</gene>
<evidence type="ECO:0000313" key="1">
    <source>
        <dbReference type="EMBL" id="TNY20834.1"/>
    </source>
</evidence>
<dbReference type="SMART" id="SM00261">
    <property type="entry name" value="FU"/>
    <property type="match status" value="4"/>
</dbReference>
<reference evidence="1 2" key="1">
    <citation type="submission" date="2019-03" db="EMBL/GenBank/DDBJ databases">
        <title>Rhodosporidium diobovatum UCD-FST 08-225 genome sequencing, assembly, and annotation.</title>
        <authorList>
            <person name="Fakankun I.U."/>
            <person name="Fristensky B."/>
            <person name="Levin D.B."/>
        </authorList>
    </citation>
    <scope>NUCLEOTIDE SEQUENCE [LARGE SCALE GENOMIC DNA]</scope>
    <source>
        <strain evidence="1 2">UCD-FST 08-225</strain>
    </source>
</reference>